<reference evidence="1 2" key="1">
    <citation type="submission" date="2020-08" db="EMBL/GenBank/DDBJ databases">
        <title>Sequencing the genomes of 1000 actinobacteria strains.</title>
        <authorList>
            <person name="Klenk H.-P."/>
        </authorList>
    </citation>
    <scope>NUCLEOTIDE SEQUENCE [LARGE SCALE GENOMIC DNA]</scope>
    <source>
        <strain evidence="1 2">DSM 45518</strain>
    </source>
</reference>
<keyword evidence="2" id="KW-1185">Reference proteome</keyword>
<dbReference type="EMBL" id="JACHMF010000001">
    <property type="protein sequence ID" value="MBB4694575.1"/>
    <property type="molecule type" value="Genomic_DNA"/>
</dbReference>
<gene>
    <name evidence="1" type="ORF">BKA14_004723</name>
</gene>
<dbReference type="Proteomes" id="UP000542742">
    <property type="component" value="Unassembled WGS sequence"/>
</dbReference>
<proteinExistence type="predicted"/>
<name>A0A7W7CTT6_9ACTN</name>
<sequence>MSSREDSIMPTVIHQPRVAWDGARAFVQAAGSPQSEGFAARVLSRLGSEMYGHFADTRQRLLTALVETGGDRYAADIEAGKWRVRLEDLLRERPELTGPVLELTGEGFEL</sequence>
<protein>
    <submittedName>
        <fullName evidence="1">Uncharacterized protein</fullName>
    </submittedName>
</protein>
<organism evidence="1 2">
    <name type="scientific">Paractinoplanes abujensis</name>
    <dbReference type="NCBI Taxonomy" id="882441"/>
    <lineage>
        <taxon>Bacteria</taxon>
        <taxon>Bacillati</taxon>
        <taxon>Actinomycetota</taxon>
        <taxon>Actinomycetes</taxon>
        <taxon>Micromonosporales</taxon>
        <taxon>Micromonosporaceae</taxon>
        <taxon>Paractinoplanes</taxon>
    </lineage>
</organism>
<comment type="caution">
    <text evidence="1">The sequence shown here is derived from an EMBL/GenBank/DDBJ whole genome shotgun (WGS) entry which is preliminary data.</text>
</comment>
<accession>A0A7W7CTT6</accession>
<evidence type="ECO:0000313" key="2">
    <source>
        <dbReference type="Proteomes" id="UP000542742"/>
    </source>
</evidence>
<dbReference type="AlphaFoldDB" id="A0A7W7CTT6"/>
<dbReference type="RefSeq" id="WP_221477303.1">
    <property type="nucleotide sequence ID" value="NZ_BOMC01000037.1"/>
</dbReference>
<evidence type="ECO:0000313" key="1">
    <source>
        <dbReference type="EMBL" id="MBB4694575.1"/>
    </source>
</evidence>